<sequence length="507" mass="53670">MSSDWMYLAEIDAWNPATPGVETLRFGSTGYVTTPSETPANAYYEPRIKQPALYRFDAGVGKNTSRGGYGELVLANPDRGLDGYVNYGFDGRALRLLAGPVGSAYSALTVLLRGTCLGVTWERSTVSIRIRDRQEELNKPLQTTKYGGTNSLPAGIDGVADDLKGRVKPLLYGTVLNVAPPCVNTSRLIYQLHDAALQAVTAVYDNGVALTAGATYADQATMEATAPSAGGYRVWLAGGMVRLGSSPAGPITADASEGSSAALRYPGSLLNRIALKAGLTAGEISSADVSALDTACPYECGVFLGDETATATALDTVLAAGYGFWYFDAAGILRCNALTAPTGAPVLTLEEYGILELDRTASGSGDNGLPVKVLNLKYARNGSVQTSVAGAVTAARREWLKLEYRTVTVTDSAVATKHLLAPTLDWETPIVSAANAATELTRLQGLICVRRDTLRVTTRIPDALAATIGTVVRVKVPRLGYDAGRDFRVIGIEQDAIRDRITLTLWG</sequence>
<reference evidence="1 2" key="1">
    <citation type="journal article" date="2014" name="ISME J.">
        <title>Candidatus Competibacter-lineage genomes retrieved from metagenomes reveal functional metabolic diversity.</title>
        <authorList>
            <person name="McIlroy S.J."/>
            <person name="Albertsen M."/>
            <person name="Andresen E.K."/>
            <person name="Saunders A.M."/>
            <person name="Kristiansen R."/>
            <person name="Stokholm-Bjerregaard M."/>
            <person name="Nielsen K.L."/>
            <person name="Nielsen P.H."/>
        </authorList>
    </citation>
    <scope>NUCLEOTIDE SEQUENCE [LARGE SCALE GENOMIC DNA]</scope>
    <source>
        <strain evidence="1 2">Run_B_J11</strain>
    </source>
</reference>
<evidence type="ECO:0000313" key="1">
    <source>
        <dbReference type="EMBL" id="CDH43861.1"/>
    </source>
</evidence>
<accession>A0A7U7G8H1</accession>
<dbReference type="Proteomes" id="UP000019184">
    <property type="component" value="Unassembled WGS sequence"/>
</dbReference>
<keyword evidence="2" id="KW-1185">Reference proteome</keyword>
<comment type="caution">
    <text evidence="1">The sequence shown here is derived from an EMBL/GenBank/DDBJ whole genome shotgun (WGS) entry which is preliminary data.</text>
</comment>
<proteinExistence type="predicted"/>
<evidence type="ECO:0008006" key="3">
    <source>
        <dbReference type="Google" id="ProtNLM"/>
    </source>
</evidence>
<dbReference type="OrthoDB" id="6146556at2"/>
<protein>
    <recommendedName>
        <fullName evidence="3">Tip attachment protein J domain-containing protein</fullName>
    </recommendedName>
</protein>
<gene>
    <name evidence="1" type="ORF">BN874_1370026</name>
</gene>
<dbReference type="AlphaFoldDB" id="A0A7U7G8H1"/>
<organism evidence="1 2">
    <name type="scientific">Candidatus Contendobacter odensis Run_B_J11</name>
    <dbReference type="NCBI Taxonomy" id="1400861"/>
    <lineage>
        <taxon>Bacteria</taxon>
        <taxon>Pseudomonadati</taxon>
        <taxon>Pseudomonadota</taxon>
        <taxon>Gammaproteobacteria</taxon>
        <taxon>Candidatus Competibacteraceae</taxon>
        <taxon>Candidatus Contendibacter</taxon>
    </lineage>
</organism>
<name>A0A7U7G8H1_9GAMM</name>
<dbReference type="EMBL" id="CBTK010000043">
    <property type="protein sequence ID" value="CDH43861.1"/>
    <property type="molecule type" value="Genomic_DNA"/>
</dbReference>
<dbReference type="RefSeq" id="WP_051497376.1">
    <property type="nucleotide sequence ID" value="NZ_CBTK010000043.1"/>
</dbReference>
<evidence type="ECO:0000313" key="2">
    <source>
        <dbReference type="Proteomes" id="UP000019184"/>
    </source>
</evidence>